<protein>
    <submittedName>
        <fullName evidence="3">S-layer homology domain-containing protein</fullName>
    </submittedName>
</protein>
<keyword evidence="4" id="KW-1185">Reference proteome</keyword>
<dbReference type="InterPro" id="IPR001119">
    <property type="entry name" value="SLH_dom"/>
</dbReference>
<keyword evidence="1" id="KW-0732">Signal</keyword>
<gene>
    <name evidence="3" type="ORF">QYG89_05440</name>
</gene>
<evidence type="ECO:0000313" key="4">
    <source>
        <dbReference type="Proteomes" id="UP001619911"/>
    </source>
</evidence>
<comment type="caution">
    <text evidence="3">The sequence shown here is derived from an EMBL/GenBank/DDBJ whole genome shotgun (WGS) entry which is preliminary data.</text>
</comment>
<feature type="domain" description="SLH" evidence="2">
    <location>
        <begin position="67"/>
        <end position="97"/>
    </location>
</feature>
<proteinExistence type="predicted"/>
<evidence type="ECO:0000256" key="1">
    <source>
        <dbReference type="ARBA" id="ARBA00022729"/>
    </source>
</evidence>
<dbReference type="RefSeq" id="WP_404315648.1">
    <property type="nucleotide sequence ID" value="NZ_JAUIYO010000002.1"/>
</dbReference>
<organism evidence="3 4">
    <name type="scientific">Bacillus lumedeiriae</name>
    <dbReference type="NCBI Taxonomy" id="3058829"/>
    <lineage>
        <taxon>Bacteria</taxon>
        <taxon>Bacillati</taxon>
        <taxon>Bacillota</taxon>
        <taxon>Bacilli</taxon>
        <taxon>Bacillales</taxon>
        <taxon>Bacillaceae</taxon>
        <taxon>Bacillus</taxon>
    </lineage>
</organism>
<dbReference type="Proteomes" id="UP001619911">
    <property type="component" value="Unassembled WGS sequence"/>
</dbReference>
<dbReference type="Pfam" id="PF00395">
    <property type="entry name" value="SLH"/>
    <property type="match status" value="1"/>
</dbReference>
<reference evidence="3 4" key="1">
    <citation type="submission" date="2023-07" db="EMBL/GenBank/DDBJ databases">
        <title>Bacillus lucianemedeirus sp. nov, a new species isolated from an immunobiological production facility.</title>
        <authorList>
            <person name="Costa L.V."/>
            <person name="Miranda R.V.S.L."/>
            <person name="Brandao M.L.L."/>
            <person name="Reis C.M.F."/>
            <person name="Frazao A.M."/>
            <person name="Cruz F.V."/>
            <person name="Baio P.V.P."/>
            <person name="Veras J.F.C."/>
            <person name="Ramos J.N."/>
            <person name="Vieira V."/>
        </authorList>
    </citation>
    <scope>NUCLEOTIDE SEQUENCE [LARGE SCALE GENOMIC DNA]</scope>
    <source>
        <strain evidence="3 4">B190/17</strain>
    </source>
</reference>
<name>A0ABW8I6N8_9BACI</name>
<evidence type="ECO:0000313" key="3">
    <source>
        <dbReference type="EMBL" id="MFK2825131.1"/>
    </source>
</evidence>
<dbReference type="EMBL" id="JAUIYO010000002">
    <property type="protein sequence ID" value="MFK2825131.1"/>
    <property type="molecule type" value="Genomic_DNA"/>
</dbReference>
<sequence length="99" mass="10970">MSVKHEADFKDVTARYSSAVNLLVDKEMTNGLSKNEFGIYDNIKRVDAAIWFAKILDLDITNSTNTPYSDLPKRAWGAVIALKEANIANGKTPSYFGGR</sequence>
<accession>A0ABW8I6N8</accession>
<evidence type="ECO:0000259" key="2">
    <source>
        <dbReference type="Pfam" id="PF00395"/>
    </source>
</evidence>